<comment type="caution">
    <text evidence="1">The sequence shown here is derived from an EMBL/GenBank/DDBJ whole genome shotgun (WGS) entry which is preliminary data.</text>
</comment>
<dbReference type="EMBL" id="BMAW01131277">
    <property type="protein sequence ID" value="GFU38761.1"/>
    <property type="molecule type" value="Genomic_DNA"/>
</dbReference>
<evidence type="ECO:0000313" key="2">
    <source>
        <dbReference type="Proteomes" id="UP000887013"/>
    </source>
</evidence>
<organism evidence="1 2">
    <name type="scientific">Nephila pilipes</name>
    <name type="common">Giant wood spider</name>
    <name type="synonym">Nephila maculata</name>
    <dbReference type="NCBI Taxonomy" id="299642"/>
    <lineage>
        <taxon>Eukaryota</taxon>
        <taxon>Metazoa</taxon>
        <taxon>Ecdysozoa</taxon>
        <taxon>Arthropoda</taxon>
        <taxon>Chelicerata</taxon>
        <taxon>Arachnida</taxon>
        <taxon>Araneae</taxon>
        <taxon>Araneomorphae</taxon>
        <taxon>Entelegynae</taxon>
        <taxon>Araneoidea</taxon>
        <taxon>Nephilidae</taxon>
        <taxon>Nephila</taxon>
    </lineage>
</organism>
<proteinExistence type="predicted"/>
<keyword evidence="2" id="KW-1185">Reference proteome</keyword>
<gene>
    <name evidence="1" type="ORF">NPIL_239611</name>
</gene>
<protein>
    <submittedName>
        <fullName evidence="1">Uncharacterized protein</fullName>
    </submittedName>
</protein>
<dbReference type="AlphaFoldDB" id="A0A8X6QV70"/>
<evidence type="ECO:0000313" key="1">
    <source>
        <dbReference type="EMBL" id="GFU38761.1"/>
    </source>
</evidence>
<reference evidence="1" key="1">
    <citation type="submission" date="2020-08" db="EMBL/GenBank/DDBJ databases">
        <title>Multicomponent nature underlies the extraordinary mechanical properties of spider dragline silk.</title>
        <authorList>
            <person name="Kono N."/>
            <person name="Nakamura H."/>
            <person name="Mori M."/>
            <person name="Yoshida Y."/>
            <person name="Ohtoshi R."/>
            <person name="Malay A.D."/>
            <person name="Moran D.A.P."/>
            <person name="Tomita M."/>
            <person name="Numata K."/>
            <person name="Arakawa K."/>
        </authorList>
    </citation>
    <scope>NUCLEOTIDE SEQUENCE</scope>
</reference>
<accession>A0A8X6QV70</accession>
<name>A0A8X6QV70_NEPPI</name>
<sequence>MYSRIFVVLVFSMCKKREEPQSGHPPVLRPQAAMLLTVIRQAWQKIAQPLSWGKIDFLDCLRSPQPSHLGESLHCRLRSLGTECFEEVF</sequence>
<dbReference type="Proteomes" id="UP000887013">
    <property type="component" value="Unassembled WGS sequence"/>
</dbReference>